<dbReference type="EMBL" id="QDKJ01000014">
    <property type="protein sequence ID" value="PWC10332.1"/>
    <property type="molecule type" value="Genomic_DNA"/>
</dbReference>
<protein>
    <submittedName>
        <fullName evidence="2">Uncharacterized protein</fullName>
    </submittedName>
</protein>
<feature type="transmembrane region" description="Helical" evidence="1">
    <location>
        <begin position="183"/>
        <end position="212"/>
    </location>
</feature>
<feature type="transmembrane region" description="Helical" evidence="1">
    <location>
        <begin position="12"/>
        <end position="31"/>
    </location>
</feature>
<comment type="caution">
    <text evidence="2">The sequence shown here is derived from an EMBL/GenBank/DDBJ whole genome shotgun (WGS) entry which is preliminary data.</text>
</comment>
<dbReference type="OrthoDB" id="7059400at2"/>
<evidence type="ECO:0000313" key="3">
    <source>
        <dbReference type="Proteomes" id="UP000245138"/>
    </source>
</evidence>
<feature type="transmembrane region" description="Helical" evidence="1">
    <location>
        <begin position="240"/>
        <end position="263"/>
    </location>
</feature>
<sequence>MSLLEAIQSKELDIYISLFFTLLGLGLGVMVDSIRNKNPSITNQQGNVVILTVNNVINLTSHPSYRPQDERELVLFVCFLSIILGIIYLFLRSEVLYVLSSITIFSISLWAGGTLHGLYKGYLRGSAWFVSLVFASAFYAVNLFLVNKAFSPDYAPRYFQYSQEIINRYGVNGLPNYFNKQDALWFVFHLAGVFLLFLVEIRVTLFSIYFLAARKALLSESTGESWIVRRTNKYANPNKNILYVTLLSVIAYYFISGKFFMWFEYSFPVQFGNLIDFVLYGRG</sequence>
<gene>
    <name evidence="2" type="ORF">B4923_16405</name>
</gene>
<organism evidence="2 3">
    <name type="scientific">Brenneria roseae subsp. americana</name>
    <dbReference type="NCBI Taxonomy" id="1508507"/>
    <lineage>
        <taxon>Bacteria</taxon>
        <taxon>Pseudomonadati</taxon>
        <taxon>Pseudomonadota</taxon>
        <taxon>Gammaproteobacteria</taxon>
        <taxon>Enterobacterales</taxon>
        <taxon>Pectobacteriaceae</taxon>
        <taxon>Brenneria</taxon>
    </lineage>
</organism>
<keyword evidence="1" id="KW-1133">Transmembrane helix</keyword>
<feature type="transmembrane region" description="Helical" evidence="1">
    <location>
        <begin position="73"/>
        <end position="91"/>
    </location>
</feature>
<feature type="transmembrane region" description="Helical" evidence="1">
    <location>
        <begin position="126"/>
        <end position="146"/>
    </location>
</feature>
<accession>A0A2U1TLX5</accession>
<evidence type="ECO:0000256" key="1">
    <source>
        <dbReference type="SAM" id="Phobius"/>
    </source>
</evidence>
<reference evidence="2 3" key="1">
    <citation type="submission" date="2018-04" db="EMBL/GenBank/DDBJ databases">
        <title>Brenneria corticis sp.nov.</title>
        <authorList>
            <person name="Li Y."/>
        </authorList>
    </citation>
    <scope>NUCLEOTIDE SEQUENCE [LARGE SCALE GENOMIC DNA]</scope>
    <source>
        <strain evidence="2 3">LMG 27715</strain>
    </source>
</reference>
<feature type="transmembrane region" description="Helical" evidence="1">
    <location>
        <begin position="97"/>
        <end position="119"/>
    </location>
</feature>
<proteinExistence type="predicted"/>
<dbReference type="Proteomes" id="UP000245138">
    <property type="component" value="Unassembled WGS sequence"/>
</dbReference>
<keyword evidence="1" id="KW-0812">Transmembrane</keyword>
<keyword evidence="3" id="KW-1185">Reference proteome</keyword>
<evidence type="ECO:0000313" key="2">
    <source>
        <dbReference type="EMBL" id="PWC10332.1"/>
    </source>
</evidence>
<keyword evidence="1" id="KW-0472">Membrane</keyword>
<name>A0A2U1TLX5_9GAMM</name>
<dbReference type="AlphaFoldDB" id="A0A2U1TLX5"/>
<dbReference type="RefSeq" id="WP_109055451.1">
    <property type="nucleotide sequence ID" value="NZ_QDKJ01000014.1"/>
</dbReference>